<dbReference type="Pfam" id="PF03631">
    <property type="entry name" value="Virul_fac_BrkB"/>
    <property type="match status" value="1"/>
</dbReference>
<keyword evidence="11" id="KW-1185">Reference proteome</keyword>
<dbReference type="EMBL" id="AP023189">
    <property type="protein sequence ID" value="BCG27130.1"/>
    <property type="molecule type" value="Genomic_DNA"/>
</dbReference>
<dbReference type="NCBIfam" id="TIGR00765">
    <property type="entry name" value="yihY_not_rbn"/>
    <property type="match status" value="1"/>
</dbReference>
<evidence type="ECO:0000256" key="5">
    <source>
        <dbReference type="ARBA" id="ARBA00023136"/>
    </source>
</evidence>
<evidence type="ECO:0000256" key="4">
    <source>
        <dbReference type="ARBA" id="ARBA00022989"/>
    </source>
</evidence>
<evidence type="ECO:0000313" key="8">
    <source>
        <dbReference type="EMBL" id="BCG27130.1"/>
    </source>
</evidence>
<evidence type="ECO:0000256" key="7">
    <source>
        <dbReference type="SAM" id="Phobius"/>
    </source>
</evidence>
<evidence type="ECO:0000313" key="10">
    <source>
        <dbReference type="Proteomes" id="UP000509383"/>
    </source>
</evidence>
<protein>
    <submittedName>
        <fullName evidence="8">Uncharacterized protein</fullName>
    </submittedName>
</protein>
<evidence type="ECO:0000256" key="6">
    <source>
        <dbReference type="SAM" id="MobiDB-lite"/>
    </source>
</evidence>
<sequence>MIGSLGLRDVGWRTIVVRTVTEFIEDELPTYASALAFQMFFSLFPFLLLLIAVIGFLELPEFFDWLQAQATLVLPSAAMDLVLPAIEQLQTQKPGLFSIGAVVALWSSSSAIRSSMDAMNRAYDVQEGRPTWKRIPLSVLYTVGVAAFLLAAAGLMVTGPQVMNWLAGQLGIEDAVVVLWNWLRIPAAVLLLMMVVAAVYYLLPDVEQEFRFITPGSVLAVLVWLVASLGFSYYAKNFANYNAMYGSIGAIIILLLYLYISAAVLLLGAELNAVIEHHSREGKNPGEKKVEEGDAPHLPG</sequence>
<feature type="transmembrane region" description="Helical" evidence="7">
    <location>
        <begin position="182"/>
        <end position="203"/>
    </location>
</feature>
<accession>A0A6J4EBW8</accession>
<dbReference type="InterPro" id="IPR017039">
    <property type="entry name" value="Virul_fac_BrkB"/>
</dbReference>
<comment type="subcellular location">
    <subcellularLocation>
        <location evidence="1">Cell membrane</location>
        <topology evidence="1">Multi-pass membrane protein</topology>
    </subcellularLocation>
</comment>
<dbReference type="AlphaFoldDB" id="A0A6J4EBW8"/>
<reference evidence="8 10" key="1">
    <citation type="submission" date="2020-05" db="EMBL/GenBank/DDBJ databases">
        <title>Characterization of novel class B3 metallo-beta-lactamase from novel Pseudomonas species.</title>
        <authorList>
            <person name="Yamada K."/>
            <person name="Aoki K."/>
            <person name="Ishii Y."/>
        </authorList>
    </citation>
    <scope>NUCLEOTIDE SEQUENCE [LARGE SCALE GENOMIC DNA]</scope>
    <source>
        <strain evidence="8 10">TUM18999</strain>
        <strain evidence="9 11">TUM20286</strain>
    </source>
</reference>
<name>A0A6J4EBW8_9PSED</name>
<keyword evidence="2" id="KW-1003">Cell membrane</keyword>
<keyword evidence="3 7" id="KW-0812">Transmembrane</keyword>
<organism evidence="8 10">
    <name type="scientific">Pseudomonas tohonis</name>
    <dbReference type="NCBI Taxonomy" id="2725477"/>
    <lineage>
        <taxon>Bacteria</taxon>
        <taxon>Pseudomonadati</taxon>
        <taxon>Pseudomonadota</taxon>
        <taxon>Gammaproteobacteria</taxon>
        <taxon>Pseudomonadales</taxon>
        <taxon>Pseudomonadaceae</taxon>
        <taxon>Pseudomonas</taxon>
    </lineage>
</organism>
<feature type="transmembrane region" description="Helical" evidence="7">
    <location>
        <begin position="215"/>
        <end position="235"/>
    </location>
</feature>
<gene>
    <name evidence="8" type="ORF">TUM18999_53210</name>
    <name evidence="9" type="ORF">TUM20286_43170</name>
</gene>
<dbReference type="GO" id="GO:0005886">
    <property type="term" value="C:plasma membrane"/>
    <property type="evidence" value="ECO:0007669"/>
    <property type="project" value="UniProtKB-SubCell"/>
</dbReference>
<dbReference type="EMBL" id="BQKM01000012">
    <property type="protein sequence ID" value="GJN54565.1"/>
    <property type="molecule type" value="Genomic_DNA"/>
</dbReference>
<feature type="transmembrane region" description="Helical" evidence="7">
    <location>
        <begin position="247"/>
        <end position="269"/>
    </location>
</feature>
<evidence type="ECO:0000256" key="3">
    <source>
        <dbReference type="ARBA" id="ARBA00022692"/>
    </source>
</evidence>
<evidence type="ECO:0000256" key="2">
    <source>
        <dbReference type="ARBA" id="ARBA00022475"/>
    </source>
</evidence>
<keyword evidence="5 7" id="KW-0472">Membrane</keyword>
<keyword evidence="4 7" id="KW-1133">Transmembrane helix</keyword>
<evidence type="ECO:0000256" key="1">
    <source>
        <dbReference type="ARBA" id="ARBA00004651"/>
    </source>
</evidence>
<feature type="region of interest" description="Disordered" evidence="6">
    <location>
        <begin position="281"/>
        <end position="300"/>
    </location>
</feature>
<dbReference type="Proteomes" id="UP001054892">
    <property type="component" value="Unassembled WGS sequence"/>
</dbReference>
<dbReference type="PANTHER" id="PTHR30213">
    <property type="entry name" value="INNER MEMBRANE PROTEIN YHJD"/>
    <property type="match status" value="1"/>
</dbReference>
<feature type="transmembrane region" description="Helical" evidence="7">
    <location>
        <begin position="139"/>
        <end position="162"/>
    </location>
</feature>
<dbReference type="Proteomes" id="UP000509383">
    <property type="component" value="Chromosome"/>
</dbReference>
<evidence type="ECO:0000313" key="9">
    <source>
        <dbReference type="EMBL" id="GJN54565.1"/>
    </source>
</evidence>
<evidence type="ECO:0000313" key="11">
    <source>
        <dbReference type="Proteomes" id="UP001054892"/>
    </source>
</evidence>
<dbReference type="KEGG" id="ptw:TUM18999_53210"/>
<dbReference type="RefSeq" id="WP_173171673.1">
    <property type="nucleotide sequence ID" value="NZ_AP023189.1"/>
</dbReference>
<dbReference type="PANTHER" id="PTHR30213:SF0">
    <property type="entry name" value="UPF0761 MEMBRANE PROTEIN YIHY"/>
    <property type="match status" value="1"/>
</dbReference>
<proteinExistence type="predicted"/>
<feature type="transmembrane region" description="Helical" evidence="7">
    <location>
        <begin position="35"/>
        <end position="57"/>
    </location>
</feature>
<dbReference type="PIRSF" id="PIRSF035875">
    <property type="entry name" value="RNase_BN"/>
    <property type="match status" value="1"/>
</dbReference>